<evidence type="ECO:0000256" key="7">
    <source>
        <dbReference type="SAM" id="Phobius"/>
    </source>
</evidence>
<evidence type="ECO:0000256" key="1">
    <source>
        <dbReference type="ARBA" id="ARBA00004651"/>
    </source>
</evidence>
<evidence type="ECO:0000256" key="3">
    <source>
        <dbReference type="ARBA" id="ARBA00022475"/>
    </source>
</evidence>
<keyword evidence="3" id="KW-1003">Cell membrane</keyword>
<feature type="transmembrane region" description="Helical" evidence="7">
    <location>
        <begin position="12"/>
        <end position="38"/>
    </location>
</feature>
<evidence type="ECO:0000256" key="2">
    <source>
        <dbReference type="ARBA" id="ARBA00008806"/>
    </source>
</evidence>
<dbReference type="RefSeq" id="WP_354699910.1">
    <property type="nucleotide sequence ID" value="NZ_CP114014.1"/>
</dbReference>
<keyword evidence="6 7" id="KW-0472">Membrane</keyword>
<keyword evidence="4 7" id="KW-0812">Transmembrane</keyword>
<dbReference type="KEGG" id="parq:DSM112329_00169"/>
<evidence type="ECO:0000256" key="5">
    <source>
        <dbReference type="ARBA" id="ARBA00022989"/>
    </source>
</evidence>
<comment type="subcellular location">
    <subcellularLocation>
        <location evidence="1">Cell membrane</location>
        <topology evidence="1">Multi-pass membrane protein</topology>
    </subcellularLocation>
</comment>
<dbReference type="GO" id="GO:0005886">
    <property type="term" value="C:plasma membrane"/>
    <property type="evidence" value="ECO:0007669"/>
    <property type="project" value="UniProtKB-SubCell"/>
</dbReference>
<evidence type="ECO:0000256" key="6">
    <source>
        <dbReference type="ARBA" id="ARBA00023136"/>
    </source>
</evidence>
<dbReference type="InterPro" id="IPR051539">
    <property type="entry name" value="T4SS-coupling_protein"/>
</dbReference>
<keyword evidence="5 7" id="KW-1133">Transmembrane helix</keyword>
<dbReference type="PANTHER" id="PTHR37937">
    <property type="entry name" value="CONJUGATIVE TRANSFER: DNA TRANSPORT"/>
    <property type="match status" value="1"/>
</dbReference>
<protein>
    <recommendedName>
        <fullName evidence="9">Type IV secretory system conjugative DNA transfer family protein</fullName>
    </recommendedName>
</protein>
<dbReference type="AlphaFoldDB" id="A0AAU7ANX8"/>
<dbReference type="PANTHER" id="PTHR37937:SF1">
    <property type="entry name" value="CONJUGATIVE TRANSFER: DNA TRANSPORT"/>
    <property type="match status" value="1"/>
</dbReference>
<organism evidence="8">
    <name type="scientific">Paraconexibacter sp. AEG42_29</name>
    <dbReference type="NCBI Taxonomy" id="2997339"/>
    <lineage>
        <taxon>Bacteria</taxon>
        <taxon>Bacillati</taxon>
        <taxon>Actinomycetota</taxon>
        <taxon>Thermoleophilia</taxon>
        <taxon>Solirubrobacterales</taxon>
        <taxon>Paraconexibacteraceae</taxon>
        <taxon>Paraconexibacter</taxon>
    </lineage>
</organism>
<dbReference type="SUPFAM" id="SSF52540">
    <property type="entry name" value="P-loop containing nucleoside triphosphate hydrolases"/>
    <property type="match status" value="1"/>
</dbReference>
<gene>
    <name evidence="8" type="ORF">DSM112329_00169</name>
</gene>
<sequence length="368" mass="39584">MTKDEQDRLALHLLLLTAVATGVGALLYLLLAAVTLLASGQLPPLTEGIVGMAQVPWHAGDPAAAFDPTTARLLPGAAWFWLTLATVMLTGLGAAGWLALRVDRARGRRVMALRPYDPRRRITPRAFARPRDLRHMPAGVPDSWSTIRLDGRMIGTAPQSHILLIAPTRSGKTTGPVTAWTLEHQGPAVVTSTKIDIVALTAGARLRHGPVWIYGPGVPDDALPLPACGWTPLDGCATWEGAQMMARWLAANTTGGSDVQESDGGRFYNKEAGRVLAALLHAAKLAGRDMLTVNRWLRREDAEPLRLLRTHGADLAAETLDAFRKTDTKPRSLTIATCGQLIDAYEFASVQASDYSDFSPSRLLDGGT</sequence>
<dbReference type="Pfam" id="PF02534">
    <property type="entry name" value="T4SS-DNA_transf"/>
    <property type="match status" value="1"/>
</dbReference>
<dbReference type="EMBL" id="CP114014">
    <property type="protein sequence ID" value="XAY03355.1"/>
    <property type="molecule type" value="Genomic_DNA"/>
</dbReference>
<evidence type="ECO:0000256" key="4">
    <source>
        <dbReference type="ARBA" id="ARBA00022692"/>
    </source>
</evidence>
<accession>A0AAU7ANX8</accession>
<feature type="transmembrane region" description="Helical" evidence="7">
    <location>
        <begin position="78"/>
        <end position="100"/>
    </location>
</feature>
<comment type="similarity">
    <text evidence="2">Belongs to the VirD4/TraG family.</text>
</comment>
<dbReference type="InterPro" id="IPR003688">
    <property type="entry name" value="TraG/VirD4"/>
</dbReference>
<evidence type="ECO:0000313" key="8">
    <source>
        <dbReference type="EMBL" id="XAY03355.1"/>
    </source>
</evidence>
<proteinExistence type="inferred from homology"/>
<reference evidence="8" key="1">
    <citation type="submission" date="2022-12" db="EMBL/GenBank/DDBJ databases">
        <title>Paraconexibacter alkalitolerans sp. nov. and Baekduia alba sp. nov., isolated from soil and emended description of the genera Paraconexibacter (Chun et al., 2020) and Baekduia (An et al., 2020).</title>
        <authorList>
            <person name="Vieira S."/>
            <person name="Huber K.J."/>
            <person name="Geppert A."/>
            <person name="Wolf J."/>
            <person name="Neumann-Schaal M."/>
            <person name="Muesken M."/>
            <person name="Overmann J."/>
        </authorList>
    </citation>
    <scope>NUCLEOTIDE SEQUENCE</scope>
    <source>
        <strain evidence="8">AEG42_29</strain>
    </source>
</reference>
<dbReference type="InterPro" id="IPR027417">
    <property type="entry name" value="P-loop_NTPase"/>
</dbReference>
<evidence type="ECO:0008006" key="9">
    <source>
        <dbReference type="Google" id="ProtNLM"/>
    </source>
</evidence>
<name>A0AAU7ANX8_9ACTN</name>